<gene>
    <name evidence="1" type="ORF">CJU94_40080</name>
</gene>
<name>A0A248W0V4_9BURK</name>
<sequence length="108" mass="11743">MAPLIFSVLLLAALRSPRTPCTATRSSRRAALVFSKLSSPASCAPQVIAMPKELEQEQVLNFHPALLPVPHNTGYCTSVRYDKFVQSFLRDVNSGHCQVDGGCGGRKK</sequence>
<protein>
    <submittedName>
        <fullName evidence="1">Uncharacterized protein</fullName>
    </submittedName>
</protein>
<proteinExistence type="predicted"/>
<dbReference type="AlphaFoldDB" id="A0A248W0V4"/>
<organism evidence="1 2">
    <name type="scientific">Paraburkholderia aromaticivorans</name>
    <dbReference type="NCBI Taxonomy" id="2026199"/>
    <lineage>
        <taxon>Bacteria</taxon>
        <taxon>Pseudomonadati</taxon>
        <taxon>Pseudomonadota</taxon>
        <taxon>Betaproteobacteria</taxon>
        <taxon>Burkholderiales</taxon>
        <taxon>Burkholderiaceae</taxon>
        <taxon>Paraburkholderia</taxon>
    </lineage>
</organism>
<dbReference type="Proteomes" id="UP000215158">
    <property type="component" value="Plasmid pBN4"/>
</dbReference>
<dbReference type="EMBL" id="CP022994">
    <property type="protein sequence ID" value="ASW04342.1"/>
    <property type="molecule type" value="Genomic_DNA"/>
</dbReference>
<evidence type="ECO:0000313" key="2">
    <source>
        <dbReference type="Proteomes" id="UP000215158"/>
    </source>
</evidence>
<keyword evidence="2" id="KW-1185">Reference proteome</keyword>
<evidence type="ECO:0000313" key="1">
    <source>
        <dbReference type="EMBL" id="ASW04342.1"/>
    </source>
</evidence>
<reference evidence="1 2" key="1">
    <citation type="submission" date="2017-08" db="EMBL/GenBank/DDBJ databases">
        <title>Identification and genetic characteristics of simultaneous BTEX- and naphthalene-degrading Paraburkholderia sp. BN5 isolated from petroleum-contaminated soil.</title>
        <authorList>
            <person name="Lee Y."/>
            <person name="Jeon C.O."/>
        </authorList>
    </citation>
    <scope>NUCLEOTIDE SEQUENCE [LARGE SCALE GENOMIC DNA]</scope>
    <source>
        <strain evidence="1 2">BN5</strain>
        <plasmid evidence="1 2">pBN4</plasmid>
    </source>
</reference>
<accession>A0A248W0V4</accession>
<dbReference type="KEGG" id="parb:CJU94_40080"/>
<keyword evidence="1" id="KW-0614">Plasmid</keyword>
<geneLocation type="plasmid" evidence="1 2">
    <name>pBN4</name>
</geneLocation>